<gene>
    <name evidence="2" type="ORF">ASPBRDRAFT_38984</name>
</gene>
<proteinExistence type="predicted"/>
<accession>A0A1L9UXX6</accession>
<dbReference type="AlphaFoldDB" id="A0A1L9UXX6"/>
<dbReference type="RefSeq" id="XP_067483753.1">
    <property type="nucleotide sequence ID" value="XM_067624045.1"/>
</dbReference>
<keyword evidence="1" id="KW-0472">Membrane</keyword>
<keyword evidence="1" id="KW-1133">Transmembrane helix</keyword>
<name>A0A1L9UXX6_ASPBC</name>
<protein>
    <submittedName>
        <fullName evidence="2">Uncharacterized protein</fullName>
    </submittedName>
</protein>
<feature type="transmembrane region" description="Helical" evidence="1">
    <location>
        <begin position="48"/>
        <end position="69"/>
    </location>
</feature>
<sequence>MAKLEPFSGDYYLWNYVPSIAASIIFFLLYLALTLFHVWKAWETRARFCIPFIIGGACTSFPLPTALIVPV</sequence>
<dbReference type="GeneID" id="93576533"/>
<reference evidence="3" key="1">
    <citation type="journal article" date="2017" name="Genome Biol.">
        <title>Comparative genomics reveals high biological diversity and specific adaptations in the industrially and medically important fungal genus Aspergillus.</title>
        <authorList>
            <person name="de Vries R.P."/>
            <person name="Riley R."/>
            <person name="Wiebenga A."/>
            <person name="Aguilar-Osorio G."/>
            <person name="Amillis S."/>
            <person name="Uchima C.A."/>
            <person name="Anderluh G."/>
            <person name="Asadollahi M."/>
            <person name="Askin M."/>
            <person name="Barry K."/>
            <person name="Battaglia E."/>
            <person name="Bayram O."/>
            <person name="Benocci T."/>
            <person name="Braus-Stromeyer S.A."/>
            <person name="Caldana C."/>
            <person name="Canovas D."/>
            <person name="Cerqueira G.C."/>
            <person name="Chen F."/>
            <person name="Chen W."/>
            <person name="Choi C."/>
            <person name="Clum A."/>
            <person name="Dos Santos R.A."/>
            <person name="Damasio A.R."/>
            <person name="Diallinas G."/>
            <person name="Emri T."/>
            <person name="Fekete E."/>
            <person name="Flipphi M."/>
            <person name="Freyberg S."/>
            <person name="Gallo A."/>
            <person name="Gournas C."/>
            <person name="Habgood R."/>
            <person name="Hainaut M."/>
            <person name="Harispe M.L."/>
            <person name="Henrissat B."/>
            <person name="Hilden K.S."/>
            <person name="Hope R."/>
            <person name="Hossain A."/>
            <person name="Karabika E."/>
            <person name="Karaffa L."/>
            <person name="Karanyi Z."/>
            <person name="Krasevec N."/>
            <person name="Kuo A."/>
            <person name="Kusch H."/>
            <person name="LaButti K."/>
            <person name="Lagendijk E.L."/>
            <person name="Lapidus A."/>
            <person name="Levasseur A."/>
            <person name="Lindquist E."/>
            <person name="Lipzen A."/>
            <person name="Logrieco A.F."/>
            <person name="MacCabe A."/>
            <person name="Maekelae M.R."/>
            <person name="Malavazi I."/>
            <person name="Melin P."/>
            <person name="Meyer V."/>
            <person name="Mielnichuk N."/>
            <person name="Miskei M."/>
            <person name="Molnar A.P."/>
            <person name="Mule G."/>
            <person name="Ngan C.Y."/>
            <person name="Orejas M."/>
            <person name="Orosz E."/>
            <person name="Ouedraogo J.P."/>
            <person name="Overkamp K.M."/>
            <person name="Park H.-S."/>
            <person name="Perrone G."/>
            <person name="Piumi F."/>
            <person name="Punt P.J."/>
            <person name="Ram A.F."/>
            <person name="Ramon A."/>
            <person name="Rauscher S."/>
            <person name="Record E."/>
            <person name="Riano-Pachon D.M."/>
            <person name="Robert V."/>
            <person name="Roehrig J."/>
            <person name="Ruller R."/>
            <person name="Salamov A."/>
            <person name="Salih N.S."/>
            <person name="Samson R.A."/>
            <person name="Sandor E."/>
            <person name="Sanguinetti M."/>
            <person name="Schuetze T."/>
            <person name="Sepcic K."/>
            <person name="Shelest E."/>
            <person name="Sherlock G."/>
            <person name="Sophianopoulou V."/>
            <person name="Squina F.M."/>
            <person name="Sun H."/>
            <person name="Susca A."/>
            <person name="Todd R.B."/>
            <person name="Tsang A."/>
            <person name="Unkles S.E."/>
            <person name="van de Wiele N."/>
            <person name="van Rossen-Uffink D."/>
            <person name="Oliveira J.V."/>
            <person name="Vesth T.C."/>
            <person name="Visser J."/>
            <person name="Yu J.-H."/>
            <person name="Zhou M."/>
            <person name="Andersen M.R."/>
            <person name="Archer D.B."/>
            <person name="Baker S.E."/>
            <person name="Benoit I."/>
            <person name="Brakhage A.A."/>
            <person name="Braus G.H."/>
            <person name="Fischer R."/>
            <person name="Frisvad J.C."/>
            <person name="Goldman G.H."/>
            <person name="Houbraken J."/>
            <person name="Oakley B."/>
            <person name="Pocsi I."/>
            <person name="Scazzocchio C."/>
            <person name="Seiboth B."/>
            <person name="vanKuyk P.A."/>
            <person name="Wortman J."/>
            <person name="Dyer P.S."/>
            <person name="Grigoriev I.V."/>
        </authorList>
    </citation>
    <scope>NUCLEOTIDE SEQUENCE [LARGE SCALE GENOMIC DNA]</scope>
    <source>
        <strain evidence="3">CBS 101740 / IMI 381727 / IBT 21946</strain>
    </source>
</reference>
<dbReference type="VEuPathDB" id="FungiDB:ASPBRDRAFT_38984"/>
<feature type="transmembrane region" description="Helical" evidence="1">
    <location>
        <begin position="12"/>
        <end position="36"/>
    </location>
</feature>
<dbReference type="EMBL" id="KV878680">
    <property type="protein sequence ID" value="OJJ76506.1"/>
    <property type="molecule type" value="Genomic_DNA"/>
</dbReference>
<evidence type="ECO:0000256" key="1">
    <source>
        <dbReference type="SAM" id="Phobius"/>
    </source>
</evidence>
<dbReference type="Proteomes" id="UP000184499">
    <property type="component" value="Unassembled WGS sequence"/>
</dbReference>
<evidence type="ECO:0000313" key="2">
    <source>
        <dbReference type="EMBL" id="OJJ76506.1"/>
    </source>
</evidence>
<keyword evidence="3" id="KW-1185">Reference proteome</keyword>
<dbReference type="OrthoDB" id="3358017at2759"/>
<dbReference type="STRING" id="767769.A0A1L9UXX6"/>
<organism evidence="2 3">
    <name type="scientific">Aspergillus brasiliensis (strain CBS 101740 / IMI 381727 / IBT 21946)</name>
    <dbReference type="NCBI Taxonomy" id="767769"/>
    <lineage>
        <taxon>Eukaryota</taxon>
        <taxon>Fungi</taxon>
        <taxon>Dikarya</taxon>
        <taxon>Ascomycota</taxon>
        <taxon>Pezizomycotina</taxon>
        <taxon>Eurotiomycetes</taxon>
        <taxon>Eurotiomycetidae</taxon>
        <taxon>Eurotiales</taxon>
        <taxon>Aspergillaceae</taxon>
        <taxon>Aspergillus</taxon>
        <taxon>Aspergillus subgen. Circumdati</taxon>
    </lineage>
</organism>
<evidence type="ECO:0000313" key="3">
    <source>
        <dbReference type="Proteomes" id="UP000184499"/>
    </source>
</evidence>
<keyword evidence="1" id="KW-0812">Transmembrane</keyword>